<evidence type="ECO:0000313" key="2">
    <source>
        <dbReference type="Proteomes" id="UP000642107"/>
    </source>
</evidence>
<dbReference type="EMBL" id="JACZDF010000003">
    <property type="protein sequence ID" value="MBD9699452.1"/>
    <property type="molecule type" value="Genomic_DNA"/>
</dbReference>
<sequence length="127" mass="14347">MNILVVDPVSSTGSKVIVSDVLRIEADAARERRGVDGIRVPKNDVARESHLDRRSPGVVRVAGNGCFQSDQRVERVGVVRRHRESDGLDFVVRLWSVRPCLFGIKSDRDERVEIVSGPKQLREQLYR</sequence>
<accession>A0ABR9DQR2</accession>
<gene>
    <name evidence="1" type="ORF">IGS67_08110</name>
</gene>
<evidence type="ECO:0000313" key="1">
    <source>
        <dbReference type="EMBL" id="MBD9699452.1"/>
    </source>
</evidence>
<organism evidence="1 2">
    <name type="scientific">Flavimobilis rhizosphaerae</name>
    <dbReference type="NCBI Taxonomy" id="2775421"/>
    <lineage>
        <taxon>Bacteria</taxon>
        <taxon>Bacillati</taxon>
        <taxon>Actinomycetota</taxon>
        <taxon>Actinomycetes</taxon>
        <taxon>Micrococcales</taxon>
        <taxon>Jonesiaceae</taxon>
        <taxon>Flavimobilis</taxon>
    </lineage>
</organism>
<comment type="caution">
    <text evidence="1">The sequence shown here is derived from an EMBL/GenBank/DDBJ whole genome shotgun (WGS) entry which is preliminary data.</text>
</comment>
<keyword evidence="2" id="KW-1185">Reference proteome</keyword>
<proteinExistence type="predicted"/>
<name>A0ABR9DQR2_9MICO</name>
<protein>
    <submittedName>
        <fullName evidence="1">Uncharacterized protein</fullName>
    </submittedName>
</protein>
<dbReference type="Proteomes" id="UP000642107">
    <property type="component" value="Unassembled WGS sequence"/>
</dbReference>
<dbReference type="RefSeq" id="WP_192279477.1">
    <property type="nucleotide sequence ID" value="NZ_JACZDF010000003.1"/>
</dbReference>
<reference evidence="1 2" key="1">
    <citation type="submission" date="2020-09" db="EMBL/GenBank/DDBJ databases">
        <title>Flavimobilis rhizosphaerae sp. nov., isolated from rhizosphere soil of Spartina alterniflora.</title>
        <authorList>
            <person name="Hanqin C."/>
        </authorList>
    </citation>
    <scope>NUCLEOTIDE SEQUENCE [LARGE SCALE GENOMIC DNA]</scope>
    <source>
        <strain evidence="1 2">GY 10621</strain>
    </source>
</reference>